<dbReference type="PRINTS" id="PR00038">
    <property type="entry name" value="HTHLUXR"/>
</dbReference>
<dbReference type="Gene3D" id="1.10.10.10">
    <property type="entry name" value="Winged helix-like DNA-binding domain superfamily/Winged helix DNA-binding domain"/>
    <property type="match status" value="1"/>
</dbReference>
<sequence>MPRTGGNLPLELTSFVGRRHEVAEVKRLLGGARLVTLTGVGGAGKTRLALRTADQLRRSSPDGVWFVDLTALRGPEMLILEIQDPDVLAYLVMSALGLREQAGAGSPTEQLITHLAGRRALLVLDNCEHLLPVGAVLAESLLQGCPGLRLLATSREPLLVPGEVLFAVPPLPTPQPGEAVSVAEVERYEGVALFVARTRGVVPGFALTEETAAVVAELCRRLDGLPLALELAAALVRVLAPGQILDRLTERFALLSRGSRTAPERQQTLRACADWSFELCAKPERVLWARLSVFAGGCELDAIEGICDDELLPAGDLLEVVAGLVDKSVLASEQVGGVARYRMLETLRDYGQEKLIEAGERDTLQRRHRDWYTGLARRFEADLISPRQVEGFARVGRELPNLRAALDYSLADPDGGEAALTIAASLYLYWAIHGLYREGRSWVDQALARPGGPTVARLKALNVGATLACLQGDLAAVSERTRQGYEAAAQRGDALGYAFADGSKGAGEMAGDLVEAELAFQRAAAVFATEPGNEYVFWRANVLTGLAITRVMRGDTAGAAAHHETILAICQPRGETYYVGFALWILGLGLWSEGDREAATTRLRESLHRLRSVDDILGTAWCLDTMAWIACDEGRAERAAVLLGAVTRLAHTMGARPSFFPKLAEHHEEYEQRTRTALGQQAYRAAFARGQRLSLDEAVAFALGQPPPQPAAVPAPVDASASLTRREREIAELLADGLSNREIAAKLVISRRTAETHVEHILGKLGLTNRAQVAAWFTAQR</sequence>
<dbReference type="PRINTS" id="PR00364">
    <property type="entry name" value="DISEASERSIST"/>
</dbReference>
<dbReference type="SMART" id="SM00421">
    <property type="entry name" value="HTH_LUXR"/>
    <property type="match status" value="1"/>
</dbReference>
<comment type="caution">
    <text evidence="2">The sequence shown here is derived from an EMBL/GenBank/DDBJ whole genome shotgun (WGS) entry which is preliminary data.</text>
</comment>
<protein>
    <submittedName>
        <fullName evidence="2">LuxR family transcriptional regulator</fullName>
    </submittedName>
</protein>
<evidence type="ECO:0000313" key="3">
    <source>
        <dbReference type="Proteomes" id="UP000598146"/>
    </source>
</evidence>
<name>A0A931C4T4_9ACTN</name>
<dbReference type="Pfam" id="PF00196">
    <property type="entry name" value="GerE"/>
    <property type="match status" value="1"/>
</dbReference>
<feature type="domain" description="HTH luxR-type" evidence="1">
    <location>
        <begin position="716"/>
        <end position="781"/>
    </location>
</feature>
<proteinExistence type="predicted"/>
<dbReference type="SUPFAM" id="SSF48452">
    <property type="entry name" value="TPR-like"/>
    <property type="match status" value="1"/>
</dbReference>
<dbReference type="AlphaFoldDB" id="A0A931C4T4"/>
<reference evidence="2" key="1">
    <citation type="submission" date="2020-11" db="EMBL/GenBank/DDBJ databases">
        <title>Isolation and identification of active actinomycetes.</title>
        <authorList>
            <person name="Sun X."/>
        </authorList>
    </citation>
    <scope>NUCLEOTIDE SEQUENCE</scope>
    <source>
        <strain evidence="2">NEAU-A11</strain>
    </source>
</reference>
<dbReference type="InterPro" id="IPR036388">
    <property type="entry name" value="WH-like_DNA-bd_sf"/>
</dbReference>
<dbReference type="SUPFAM" id="SSF52540">
    <property type="entry name" value="P-loop containing nucleoside triphosphate hydrolases"/>
    <property type="match status" value="1"/>
</dbReference>
<dbReference type="PANTHER" id="PTHR47691">
    <property type="entry name" value="REGULATOR-RELATED"/>
    <property type="match status" value="1"/>
</dbReference>
<dbReference type="PROSITE" id="PS50043">
    <property type="entry name" value="HTH_LUXR_2"/>
    <property type="match status" value="1"/>
</dbReference>
<dbReference type="RefSeq" id="WP_196413184.1">
    <property type="nucleotide sequence ID" value="NZ_JADQTO010000003.1"/>
</dbReference>
<dbReference type="InterPro" id="IPR000792">
    <property type="entry name" value="Tscrpt_reg_LuxR_C"/>
</dbReference>
<dbReference type="InterPro" id="IPR011990">
    <property type="entry name" value="TPR-like_helical_dom_sf"/>
</dbReference>
<dbReference type="SUPFAM" id="SSF46894">
    <property type="entry name" value="C-terminal effector domain of the bipartite response regulators"/>
    <property type="match status" value="1"/>
</dbReference>
<organism evidence="2 3">
    <name type="scientific">Actinoplanes aureus</name>
    <dbReference type="NCBI Taxonomy" id="2792083"/>
    <lineage>
        <taxon>Bacteria</taxon>
        <taxon>Bacillati</taxon>
        <taxon>Actinomycetota</taxon>
        <taxon>Actinomycetes</taxon>
        <taxon>Micromonosporales</taxon>
        <taxon>Micromonosporaceae</taxon>
        <taxon>Actinoplanes</taxon>
    </lineage>
</organism>
<keyword evidence="3" id="KW-1185">Reference proteome</keyword>
<dbReference type="Gene3D" id="1.25.40.10">
    <property type="entry name" value="Tetratricopeptide repeat domain"/>
    <property type="match status" value="1"/>
</dbReference>
<accession>A0A931C4T4</accession>
<evidence type="ECO:0000259" key="1">
    <source>
        <dbReference type="PROSITE" id="PS50043"/>
    </source>
</evidence>
<gene>
    <name evidence="2" type="ORF">I4J89_07945</name>
</gene>
<dbReference type="InterPro" id="IPR027417">
    <property type="entry name" value="P-loop_NTPase"/>
</dbReference>
<evidence type="ECO:0000313" key="2">
    <source>
        <dbReference type="EMBL" id="MBG0561392.1"/>
    </source>
</evidence>
<dbReference type="CDD" id="cd06170">
    <property type="entry name" value="LuxR_C_like"/>
    <property type="match status" value="1"/>
</dbReference>
<dbReference type="InterPro" id="IPR016032">
    <property type="entry name" value="Sig_transdc_resp-reg_C-effctor"/>
</dbReference>
<dbReference type="GO" id="GO:0006355">
    <property type="term" value="P:regulation of DNA-templated transcription"/>
    <property type="evidence" value="ECO:0007669"/>
    <property type="project" value="InterPro"/>
</dbReference>
<dbReference type="Gene3D" id="3.40.50.300">
    <property type="entry name" value="P-loop containing nucleotide triphosphate hydrolases"/>
    <property type="match status" value="1"/>
</dbReference>
<dbReference type="GO" id="GO:0003677">
    <property type="term" value="F:DNA binding"/>
    <property type="evidence" value="ECO:0007669"/>
    <property type="project" value="InterPro"/>
</dbReference>
<dbReference type="PANTHER" id="PTHR47691:SF3">
    <property type="entry name" value="HTH-TYPE TRANSCRIPTIONAL REGULATOR RV0890C-RELATED"/>
    <property type="match status" value="1"/>
</dbReference>
<dbReference type="Proteomes" id="UP000598146">
    <property type="component" value="Unassembled WGS sequence"/>
</dbReference>
<dbReference type="EMBL" id="JADQTO010000003">
    <property type="protein sequence ID" value="MBG0561392.1"/>
    <property type="molecule type" value="Genomic_DNA"/>
</dbReference>